<protein>
    <recommendedName>
        <fullName evidence="10">Holocytochrome c-type synthase</fullName>
        <ecNumber evidence="10">4.4.1.17</ecNumber>
    </recommendedName>
</protein>
<dbReference type="OrthoDB" id="4243at2759"/>
<dbReference type="STRING" id="284811.Q759W8"/>
<accession>Q759W8</accession>
<dbReference type="Pfam" id="PF01265">
    <property type="entry name" value="Cyto_heme_lyase"/>
    <property type="match status" value="2"/>
</dbReference>
<evidence type="ECO:0000256" key="1">
    <source>
        <dbReference type="ARBA" id="ARBA00004273"/>
    </source>
</evidence>
<sequence length="252" mass="28385">MSGDDQPRCPVDHSAREAWMSSMSKGNPAGAEQPGAPSQSQATEAQPTPSACPVDHSARSIWLKNAGQVTEDVECSSDKQADIPHYSTDVALPTEREQSSIPRTGTEHNWVYPSQKQFFEAMLRKNWNPHAEDMKTVIPLHNSVNERVWNYIKMWEKDQGGESCGGIKLTSFKGSAKELTPRAWFRSTVLGYTRPFDRHDWRVDRCGTEIDYVIDFYSDDHPKLGPQILLDVRPKLNSFEGLKLRVLKALGL</sequence>
<feature type="compositionally biased region" description="Basic and acidic residues" evidence="11">
    <location>
        <begin position="1"/>
        <end position="16"/>
    </location>
</feature>
<dbReference type="FunCoup" id="Q759W8">
    <property type="interactions" value="58"/>
</dbReference>
<evidence type="ECO:0000256" key="9">
    <source>
        <dbReference type="ARBA" id="ARBA00023239"/>
    </source>
</evidence>
<keyword evidence="5 10" id="KW-0999">Mitochondrion inner membrane</keyword>
<comment type="similarity">
    <text evidence="2 10">Belongs to the cytochrome c-type heme lyase family.</text>
</comment>
<dbReference type="EMBL" id="AE016817">
    <property type="protein sequence ID" value="AAS52075.2"/>
    <property type="molecule type" value="Genomic_DNA"/>
</dbReference>
<dbReference type="eggNOG" id="KOG3996">
    <property type="taxonomic scope" value="Eukaryota"/>
</dbReference>
<evidence type="ECO:0000256" key="6">
    <source>
        <dbReference type="ARBA" id="ARBA00023004"/>
    </source>
</evidence>
<dbReference type="OMA" id="SCPVDHK"/>
<keyword evidence="13" id="KW-1185">Reference proteome</keyword>
<evidence type="ECO:0000256" key="5">
    <source>
        <dbReference type="ARBA" id="ARBA00022792"/>
    </source>
</evidence>
<reference evidence="12 13" key="1">
    <citation type="journal article" date="2004" name="Science">
        <title>The Ashbya gossypii genome as a tool for mapping the ancient Saccharomyces cerevisiae genome.</title>
        <authorList>
            <person name="Dietrich F.S."/>
            <person name="Voegeli S."/>
            <person name="Brachat S."/>
            <person name="Lerch A."/>
            <person name="Gates K."/>
            <person name="Steiner S."/>
            <person name="Mohr C."/>
            <person name="Pohlmann R."/>
            <person name="Luedi P."/>
            <person name="Choi S."/>
            <person name="Wing R.A."/>
            <person name="Flavier A."/>
            <person name="Gaffney T.D."/>
            <person name="Philippsen P."/>
        </authorList>
    </citation>
    <scope>NUCLEOTIDE SEQUENCE [LARGE SCALE GENOMIC DNA]</scope>
    <source>
        <strain evidence="13">ATCC 10895 / CBS 109.51 / FGSC 9923 / NRRL Y-1056</strain>
    </source>
</reference>
<evidence type="ECO:0000256" key="10">
    <source>
        <dbReference type="RuleBase" id="RU363130"/>
    </source>
</evidence>
<dbReference type="PANTHER" id="PTHR12743:SF0">
    <property type="entry name" value="HOLOCYTOCHROME C-TYPE SYNTHASE"/>
    <property type="match status" value="1"/>
</dbReference>
<comment type="catalytic activity">
    <reaction evidence="10">
        <text>holo-[cytochrome c] = apo-[cytochrome c] + heme b</text>
        <dbReference type="Rhea" id="RHEA:22648"/>
        <dbReference type="Rhea" id="RHEA-COMP:10725"/>
        <dbReference type="Rhea" id="RHEA-COMP:10726"/>
        <dbReference type="ChEBI" id="CHEBI:29950"/>
        <dbReference type="ChEBI" id="CHEBI:60344"/>
        <dbReference type="ChEBI" id="CHEBI:83739"/>
        <dbReference type="EC" id="4.4.1.17"/>
    </reaction>
</comment>
<evidence type="ECO:0000256" key="7">
    <source>
        <dbReference type="ARBA" id="ARBA00023128"/>
    </source>
</evidence>
<dbReference type="GO" id="GO:0004408">
    <property type="term" value="F:holocytochrome-c synthase activity"/>
    <property type="evidence" value="ECO:0000318"/>
    <property type="project" value="GO_Central"/>
</dbReference>
<organism evidence="12 13">
    <name type="scientific">Eremothecium gossypii (strain ATCC 10895 / CBS 109.51 / FGSC 9923 / NRRL Y-1056)</name>
    <name type="common">Yeast</name>
    <name type="synonym">Ashbya gossypii</name>
    <dbReference type="NCBI Taxonomy" id="284811"/>
    <lineage>
        <taxon>Eukaryota</taxon>
        <taxon>Fungi</taxon>
        <taxon>Dikarya</taxon>
        <taxon>Ascomycota</taxon>
        <taxon>Saccharomycotina</taxon>
        <taxon>Saccharomycetes</taxon>
        <taxon>Saccharomycetales</taxon>
        <taxon>Saccharomycetaceae</taxon>
        <taxon>Eremothecium</taxon>
    </lineage>
</organism>
<keyword evidence="7 10" id="KW-0496">Mitochondrion</keyword>
<evidence type="ECO:0000256" key="2">
    <source>
        <dbReference type="ARBA" id="ARBA00007255"/>
    </source>
</evidence>
<dbReference type="KEGG" id="ago:AGOS_ADR154W"/>
<dbReference type="GO" id="GO:0005743">
    <property type="term" value="C:mitochondrial inner membrane"/>
    <property type="evidence" value="ECO:0007669"/>
    <property type="project" value="UniProtKB-SubCell"/>
</dbReference>
<evidence type="ECO:0000256" key="3">
    <source>
        <dbReference type="ARBA" id="ARBA00022617"/>
    </source>
</evidence>
<feature type="region of interest" description="Disordered" evidence="11">
    <location>
        <begin position="1"/>
        <end position="54"/>
    </location>
</feature>
<feature type="compositionally biased region" description="Polar residues" evidence="11">
    <location>
        <begin position="36"/>
        <end position="49"/>
    </location>
</feature>
<dbReference type="AlphaFoldDB" id="Q759W8"/>
<dbReference type="RefSeq" id="NP_984251.2">
    <property type="nucleotide sequence ID" value="NM_209604.2"/>
</dbReference>
<dbReference type="PROSITE" id="PS00821">
    <property type="entry name" value="CYTO_HEME_LYASE_1"/>
    <property type="match status" value="1"/>
</dbReference>
<evidence type="ECO:0000256" key="11">
    <source>
        <dbReference type="SAM" id="MobiDB-lite"/>
    </source>
</evidence>
<name>Q759W8_EREGS</name>
<dbReference type="GO" id="GO:0046872">
    <property type="term" value="F:metal ion binding"/>
    <property type="evidence" value="ECO:0007669"/>
    <property type="project" value="UniProtKB-KW"/>
</dbReference>
<keyword evidence="8 10" id="KW-0472">Membrane</keyword>
<proteinExistence type="inferred from homology"/>
<keyword evidence="9 10" id="KW-0456">Lyase</keyword>
<dbReference type="PANTHER" id="PTHR12743">
    <property type="entry name" value="CYTOCHROME C1 HEME LYASE"/>
    <property type="match status" value="1"/>
</dbReference>
<dbReference type="GO" id="GO:0005758">
    <property type="term" value="C:mitochondrial intermembrane space"/>
    <property type="evidence" value="ECO:0007669"/>
    <property type="project" value="EnsemblFungi"/>
</dbReference>
<evidence type="ECO:0000256" key="8">
    <source>
        <dbReference type="ARBA" id="ARBA00023136"/>
    </source>
</evidence>
<evidence type="ECO:0000313" key="12">
    <source>
        <dbReference type="EMBL" id="AAS52075.2"/>
    </source>
</evidence>
<evidence type="ECO:0000313" key="13">
    <source>
        <dbReference type="Proteomes" id="UP000000591"/>
    </source>
</evidence>
<keyword evidence="6 10" id="KW-0408">Iron</keyword>
<dbReference type="InterPro" id="IPR000511">
    <property type="entry name" value="Holocyt_c/c1_synthase"/>
</dbReference>
<gene>
    <name evidence="12" type="ORF">AGOS_ADR154W</name>
</gene>
<feature type="region of interest" description="Disordered" evidence="11">
    <location>
        <begin position="87"/>
        <end position="107"/>
    </location>
</feature>
<dbReference type="Proteomes" id="UP000000591">
    <property type="component" value="Chromosome IV"/>
</dbReference>
<comment type="subcellular location">
    <subcellularLocation>
        <location evidence="1 10">Mitochondrion inner membrane</location>
    </subcellularLocation>
</comment>
<keyword evidence="3 10" id="KW-0349">Heme</keyword>
<comment type="function">
    <text evidence="10">Lyase that catalyzes the covalent linking of the heme group to the cytochrome C apoprotein to produce the mature functional cytochrome.</text>
</comment>
<dbReference type="EC" id="4.4.1.17" evidence="10"/>
<keyword evidence="4 10" id="KW-0479">Metal-binding</keyword>
<dbReference type="PROSITE" id="PS00822">
    <property type="entry name" value="CYTO_HEME_LYASE_2"/>
    <property type="match status" value="1"/>
</dbReference>
<reference evidence="13" key="2">
    <citation type="journal article" date="2013" name="G3 (Bethesda)">
        <title>Genomes of Ashbya fungi isolated from insects reveal four mating-type loci, numerous translocations, lack of transposons, and distinct gene duplications.</title>
        <authorList>
            <person name="Dietrich F.S."/>
            <person name="Voegeli S."/>
            <person name="Kuo S."/>
            <person name="Philippsen P."/>
        </authorList>
    </citation>
    <scope>GENOME REANNOTATION</scope>
    <source>
        <strain evidence="13">ATCC 10895 / CBS 109.51 / FGSC 9923 / NRRL Y-1056</strain>
    </source>
</reference>
<dbReference type="HOGENOM" id="CLU_048602_1_2_1"/>
<evidence type="ECO:0000256" key="4">
    <source>
        <dbReference type="ARBA" id="ARBA00022723"/>
    </source>
</evidence>
<dbReference type="GO" id="GO:0005739">
    <property type="term" value="C:mitochondrion"/>
    <property type="evidence" value="ECO:0000318"/>
    <property type="project" value="GO_Central"/>
</dbReference>
<dbReference type="InParanoid" id="Q759W8"/>
<dbReference type="GeneID" id="4620413"/>